<dbReference type="EMBL" id="JAWDJR010000010">
    <property type="protein sequence ID" value="KAK9968221.1"/>
    <property type="molecule type" value="Genomic_DNA"/>
</dbReference>
<evidence type="ECO:0000313" key="2">
    <source>
        <dbReference type="Proteomes" id="UP001479290"/>
    </source>
</evidence>
<protein>
    <submittedName>
        <fullName evidence="1">Uncharacterized protein</fullName>
    </submittedName>
</protein>
<name>A0AAW2A3C1_CULAL</name>
<proteinExistence type="predicted"/>
<keyword evidence="2" id="KW-1185">Reference proteome</keyword>
<evidence type="ECO:0000313" key="1">
    <source>
        <dbReference type="EMBL" id="KAK9968221.1"/>
    </source>
</evidence>
<sequence length="108" mass="11835">MKRRRKQASPFVPNLLVFQKAKSSTSQGLPECGTNCQTEHGFLHKPRPQSYIECTNRLTAAGGGATHTCPVKQHGDLHGDSKKADHRLTARVSWLSPTPLTSMADVLL</sequence>
<comment type="caution">
    <text evidence="1">The sequence shown here is derived from an EMBL/GenBank/DDBJ whole genome shotgun (WGS) entry which is preliminary data.</text>
</comment>
<dbReference type="AlphaFoldDB" id="A0AAW2A3C1"/>
<accession>A0AAW2A3C1</accession>
<dbReference type="Proteomes" id="UP001479290">
    <property type="component" value="Unassembled WGS sequence"/>
</dbReference>
<organism evidence="1 2">
    <name type="scientific">Culter alburnus</name>
    <name type="common">Topmouth culter</name>
    <dbReference type="NCBI Taxonomy" id="194366"/>
    <lineage>
        <taxon>Eukaryota</taxon>
        <taxon>Metazoa</taxon>
        <taxon>Chordata</taxon>
        <taxon>Craniata</taxon>
        <taxon>Vertebrata</taxon>
        <taxon>Euteleostomi</taxon>
        <taxon>Actinopterygii</taxon>
        <taxon>Neopterygii</taxon>
        <taxon>Teleostei</taxon>
        <taxon>Ostariophysi</taxon>
        <taxon>Cypriniformes</taxon>
        <taxon>Xenocyprididae</taxon>
        <taxon>Xenocypridinae</taxon>
        <taxon>Culter</taxon>
    </lineage>
</organism>
<gene>
    <name evidence="1" type="ORF">ABG768_002556</name>
</gene>
<reference evidence="1 2" key="1">
    <citation type="submission" date="2024-05" db="EMBL/GenBank/DDBJ databases">
        <title>A high-quality chromosomal-level genome assembly of Topmouth culter (Culter alburnus).</title>
        <authorList>
            <person name="Zhao H."/>
        </authorList>
    </citation>
    <scope>NUCLEOTIDE SEQUENCE [LARGE SCALE GENOMIC DNA]</scope>
    <source>
        <strain evidence="1">CATC2023</strain>
        <tissue evidence="1">Muscle</tissue>
    </source>
</reference>